<keyword evidence="6" id="KW-0540">Nuclease</keyword>
<organism evidence="14 17">
    <name type="scientific">Rotaria magnacalcarata</name>
    <dbReference type="NCBI Taxonomy" id="392030"/>
    <lineage>
        <taxon>Eukaryota</taxon>
        <taxon>Metazoa</taxon>
        <taxon>Spiralia</taxon>
        <taxon>Gnathifera</taxon>
        <taxon>Rotifera</taxon>
        <taxon>Eurotatoria</taxon>
        <taxon>Bdelloidea</taxon>
        <taxon>Philodinida</taxon>
        <taxon>Philodinidae</taxon>
        <taxon>Rotaria</taxon>
    </lineage>
</organism>
<evidence type="ECO:0000259" key="12">
    <source>
        <dbReference type="Pfam" id="PF12706"/>
    </source>
</evidence>
<evidence type="ECO:0000256" key="6">
    <source>
        <dbReference type="ARBA" id="ARBA00022722"/>
    </source>
</evidence>
<gene>
    <name evidence="15" type="ORF">CJN711_LOCUS31037</name>
    <name evidence="14" type="ORF">KQP761_LOCUS12449</name>
    <name evidence="16" type="ORF">MBJ925_LOCUS3272</name>
</gene>
<comment type="cofactor">
    <cofactor evidence="2">
        <name>Zn(2+)</name>
        <dbReference type="ChEBI" id="CHEBI:29105"/>
    </cofactor>
</comment>
<dbReference type="InterPro" id="IPR001279">
    <property type="entry name" value="Metallo-B-lactamas"/>
</dbReference>
<evidence type="ECO:0000256" key="9">
    <source>
        <dbReference type="ARBA" id="ARBA00022801"/>
    </source>
</evidence>
<dbReference type="PANTHER" id="PTHR12553">
    <property type="entry name" value="ZINC PHOSPHODIESTERASE ELAC PROTEIN 2"/>
    <property type="match status" value="1"/>
</dbReference>
<comment type="similarity">
    <text evidence="3">Belongs to the RNase Z family.</text>
</comment>
<dbReference type="SUPFAM" id="SSF56281">
    <property type="entry name" value="Metallo-hydrolase/oxidoreductase"/>
    <property type="match status" value="2"/>
</dbReference>
<dbReference type="Pfam" id="PF12706">
    <property type="entry name" value="Lactamase_B_2"/>
    <property type="match status" value="1"/>
</dbReference>
<evidence type="ECO:0000259" key="13">
    <source>
        <dbReference type="Pfam" id="PF13691"/>
    </source>
</evidence>
<feature type="region of interest" description="Disordered" evidence="11">
    <location>
        <begin position="808"/>
        <end position="838"/>
    </location>
</feature>
<evidence type="ECO:0000256" key="3">
    <source>
        <dbReference type="ARBA" id="ARBA00007823"/>
    </source>
</evidence>
<feature type="region of interest" description="Disordered" evidence="11">
    <location>
        <begin position="36"/>
        <end position="61"/>
    </location>
</feature>
<evidence type="ECO:0000313" key="17">
    <source>
        <dbReference type="Proteomes" id="UP000663834"/>
    </source>
</evidence>
<dbReference type="EMBL" id="CAJNOW010005726">
    <property type="protein sequence ID" value="CAF1459759.1"/>
    <property type="molecule type" value="Genomic_DNA"/>
</dbReference>
<dbReference type="GO" id="GO:0046872">
    <property type="term" value="F:metal ion binding"/>
    <property type="evidence" value="ECO:0007669"/>
    <property type="project" value="UniProtKB-KW"/>
</dbReference>
<evidence type="ECO:0000313" key="14">
    <source>
        <dbReference type="EMBL" id="CAF1459759.1"/>
    </source>
</evidence>
<evidence type="ECO:0000256" key="7">
    <source>
        <dbReference type="ARBA" id="ARBA00022723"/>
    </source>
</evidence>
<dbReference type="GO" id="GO:1990180">
    <property type="term" value="P:mitochondrial tRNA 3'-end processing"/>
    <property type="evidence" value="ECO:0007669"/>
    <property type="project" value="TreeGrafter"/>
</dbReference>
<evidence type="ECO:0000313" key="15">
    <source>
        <dbReference type="EMBL" id="CAF1559720.1"/>
    </source>
</evidence>
<dbReference type="Proteomes" id="UP000663855">
    <property type="component" value="Unassembled WGS sequence"/>
</dbReference>
<dbReference type="Proteomes" id="UP000663834">
    <property type="component" value="Unassembled WGS sequence"/>
</dbReference>
<evidence type="ECO:0000256" key="11">
    <source>
        <dbReference type="SAM" id="MobiDB-lite"/>
    </source>
</evidence>
<keyword evidence="9" id="KW-0378">Hydrolase</keyword>
<evidence type="ECO:0000256" key="2">
    <source>
        <dbReference type="ARBA" id="ARBA00001947"/>
    </source>
</evidence>
<keyword evidence="8" id="KW-0255">Endonuclease</keyword>
<keyword evidence="7" id="KW-0479">Metal-binding</keyword>
<feature type="domain" description="Metallo-beta-lactamase" evidence="12">
    <location>
        <begin position="514"/>
        <end position="716"/>
    </location>
</feature>
<dbReference type="GO" id="GO:0005739">
    <property type="term" value="C:mitochondrion"/>
    <property type="evidence" value="ECO:0007669"/>
    <property type="project" value="TreeGrafter"/>
</dbReference>
<keyword evidence="10" id="KW-0862">Zinc</keyword>
<proteinExistence type="inferred from homology"/>
<dbReference type="OrthoDB" id="527344at2759"/>
<dbReference type="EMBL" id="CAJNOV010014761">
    <property type="protein sequence ID" value="CAF1559720.1"/>
    <property type="molecule type" value="Genomic_DNA"/>
</dbReference>
<evidence type="ECO:0000313" key="16">
    <source>
        <dbReference type="EMBL" id="CAF1925578.1"/>
    </source>
</evidence>
<dbReference type="EMBL" id="CAJNRE010000325">
    <property type="protein sequence ID" value="CAF1925578.1"/>
    <property type="molecule type" value="Genomic_DNA"/>
</dbReference>
<reference evidence="14" key="1">
    <citation type="submission" date="2021-02" db="EMBL/GenBank/DDBJ databases">
        <authorList>
            <person name="Nowell W R."/>
        </authorList>
    </citation>
    <scope>NUCLEOTIDE SEQUENCE</scope>
</reference>
<protein>
    <recommendedName>
        <fullName evidence="4">ribonuclease Z</fullName>
        <ecNumber evidence="4">3.1.26.11</ecNumber>
    </recommendedName>
</protein>
<evidence type="ECO:0000256" key="5">
    <source>
        <dbReference type="ARBA" id="ARBA00022694"/>
    </source>
</evidence>
<keyword evidence="5" id="KW-0819">tRNA processing</keyword>
<dbReference type="PANTHER" id="PTHR12553:SF49">
    <property type="entry name" value="ZINC PHOSPHODIESTERASE ELAC PROTEIN 2"/>
    <property type="match status" value="1"/>
</dbReference>
<feature type="domain" description="tRNase Z endonuclease" evidence="13">
    <location>
        <begin position="83"/>
        <end position="134"/>
    </location>
</feature>
<comment type="caution">
    <text evidence="14">The sequence shown here is derived from an EMBL/GenBank/DDBJ whole genome shotgun (WGS) entry which is preliminary data.</text>
</comment>
<sequence length="838" mass="95580">MRAPSLVTSLLYQTQIRFASSSIDIADFIRGMSSAKKHKTESSSSTENKPRHVRMKERGRDPGLTSRINLQVISNGYAGTCKSVIINNDQTNYLFNCGEGTQRTLQEKNTAWEIKFSKTKHLFVTRKSWDTMGGLLGVCISLKDAYLNEITLHAPCDVISLLKHWKGLEAFPNVKLEQNEYDKGEFKDDCFKINAIPLRANSFVPNLDTKRQRLTTSNDLTQMQKFPDDLVYAYLCETYPFPGTLSAELCAFHGVPPTELRARLKNGEDVTLPDGRLIRSKDVTLPGEPPVKVLILDCPSLAYLDSISKSELNSQSYHVIVHLAPNSILNNEAYRTWMKSINTTHHLLLDETQKNVHMEAIYRYQTQLNYIDDGIFPLLSYQNILQENLKFPAPVDNISYGFTSTRIPIRPTLGPDNSKLVVLQPQNYIDLLLANEEFKRTFTAAKQQLQAMHEIAKTGHSYPEIVFLGTGSACPSKPRNTSGILVHINDGNIFLLECAEGTIGQIRHFYGDQSDEILSHIRFTYISHMHADHLGGLYGLLRQRRRAFENLGHKYEKLILLCPNKYVDVGRKQWSYFSNEYSFDDDVHVVFNRTLTNGLPTITHVGGENTEEEIFRFDSFKSIGLHGVQTVLVEHIYDAHALVLRHIDGWSLAFSGDCKQSSDFIQAGQNVDVLIHEATFETGLEIYASQMRHCTMAQAIDVGRRMNAKYTILWHFSQRYAKIPFLSEAKNDDQSETDKKQEQQLDNVCISFDFMRFHLSDLPRACELVPIFESMFYEEWLNMKRKQTRREQEPDYFTKNTRMIESKRKFMSGKTSASSKNATPSKTTNSCDIASSHQ</sequence>
<dbReference type="EC" id="3.1.26.11" evidence="4"/>
<dbReference type="AlphaFoldDB" id="A0A815QB67"/>
<evidence type="ECO:0000256" key="1">
    <source>
        <dbReference type="ARBA" id="ARBA00000402"/>
    </source>
</evidence>
<dbReference type="Proteomes" id="UP000663824">
    <property type="component" value="Unassembled WGS sequence"/>
</dbReference>
<name>A0A815QB67_9BILA</name>
<evidence type="ECO:0000256" key="10">
    <source>
        <dbReference type="ARBA" id="ARBA00022833"/>
    </source>
</evidence>
<evidence type="ECO:0000256" key="4">
    <source>
        <dbReference type="ARBA" id="ARBA00012477"/>
    </source>
</evidence>
<dbReference type="InterPro" id="IPR027794">
    <property type="entry name" value="tRNase_Z_dom"/>
</dbReference>
<dbReference type="GO" id="GO:0042781">
    <property type="term" value="F:3'-tRNA processing endoribonuclease activity"/>
    <property type="evidence" value="ECO:0007669"/>
    <property type="project" value="UniProtKB-EC"/>
</dbReference>
<feature type="compositionally biased region" description="Polar residues" evidence="11">
    <location>
        <begin position="813"/>
        <end position="838"/>
    </location>
</feature>
<dbReference type="InterPro" id="IPR036866">
    <property type="entry name" value="RibonucZ/Hydroxyglut_hydro"/>
</dbReference>
<dbReference type="CDD" id="cd07718">
    <property type="entry name" value="RNaseZ_ELAC1_ELAC2-C-term-like_MBL-fold"/>
    <property type="match status" value="1"/>
</dbReference>
<dbReference type="InterPro" id="IPR047151">
    <property type="entry name" value="RNZ2-like"/>
</dbReference>
<comment type="catalytic activity">
    <reaction evidence="1">
        <text>Endonucleolytic cleavage of RNA, removing extra 3' nucleotides from tRNA precursor, generating 3' termini of tRNAs. A 3'-hydroxy group is left at the tRNA terminus and a 5'-phosphoryl group is left at the trailer molecule.</text>
        <dbReference type="EC" id="3.1.26.11"/>
    </reaction>
</comment>
<evidence type="ECO:0000256" key="8">
    <source>
        <dbReference type="ARBA" id="ARBA00022759"/>
    </source>
</evidence>
<accession>A0A815QB67</accession>
<dbReference type="Gene3D" id="3.60.15.10">
    <property type="entry name" value="Ribonuclease Z/Hydroxyacylglutathione hydrolase-like"/>
    <property type="match status" value="2"/>
</dbReference>
<dbReference type="Pfam" id="PF13691">
    <property type="entry name" value="Lactamase_B_4"/>
    <property type="match status" value="1"/>
</dbReference>